<dbReference type="Pfam" id="PF05901">
    <property type="entry name" value="Excalibur"/>
    <property type="match status" value="1"/>
</dbReference>
<proteinExistence type="predicted"/>
<keyword evidence="4" id="KW-0378">Hydrolase</keyword>
<evidence type="ECO:0000313" key="4">
    <source>
        <dbReference type="EMBL" id="TYR73477.1"/>
    </source>
</evidence>
<dbReference type="Pfam" id="PF00395">
    <property type="entry name" value="SLH"/>
    <property type="match status" value="3"/>
</dbReference>
<gene>
    <name evidence="4" type="ORF">FZC79_18730</name>
</gene>
<feature type="signal peptide" evidence="2">
    <location>
        <begin position="1"/>
        <end position="32"/>
    </location>
</feature>
<dbReference type="Proteomes" id="UP000323317">
    <property type="component" value="Unassembled WGS sequence"/>
</dbReference>
<dbReference type="PANTHER" id="PTHR30619">
    <property type="entry name" value="DNA INTERNALIZATION/COMPETENCE PROTEIN COMEC/REC2"/>
    <property type="match status" value="1"/>
</dbReference>
<keyword evidence="1 2" id="KW-0732">Signal</keyword>
<dbReference type="CDD" id="cd07731">
    <property type="entry name" value="ComA-like_MBL-fold"/>
    <property type="match status" value="1"/>
</dbReference>
<dbReference type="AlphaFoldDB" id="A0A5D4K7U7"/>
<dbReference type="SMART" id="SM00849">
    <property type="entry name" value="Lactamase_B"/>
    <property type="match status" value="1"/>
</dbReference>
<feature type="domain" description="SLH" evidence="3">
    <location>
        <begin position="210"/>
        <end position="268"/>
    </location>
</feature>
<evidence type="ECO:0000256" key="2">
    <source>
        <dbReference type="SAM" id="SignalP"/>
    </source>
</evidence>
<reference evidence="4 5" key="1">
    <citation type="submission" date="2019-08" db="EMBL/GenBank/DDBJ databases">
        <title>Bacillus genomes from the desert of Cuatro Cienegas, Coahuila.</title>
        <authorList>
            <person name="Olmedo-Alvarez G."/>
        </authorList>
    </citation>
    <scope>NUCLEOTIDE SEQUENCE [LARGE SCALE GENOMIC DNA]</scope>
    <source>
        <strain evidence="4 5">CH40_1T</strain>
    </source>
</reference>
<feature type="domain" description="SLH" evidence="3">
    <location>
        <begin position="146"/>
        <end position="209"/>
    </location>
</feature>
<dbReference type="SMART" id="SM00894">
    <property type="entry name" value="Excalibur"/>
    <property type="match status" value="1"/>
</dbReference>
<comment type="caution">
    <text evidence="4">The sequence shown here is derived from an EMBL/GenBank/DDBJ whole genome shotgun (WGS) entry which is preliminary data.</text>
</comment>
<name>A0A5D4K7U7_9BACI</name>
<evidence type="ECO:0000313" key="5">
    <source>
        <dbReference type="Proteomes" id="UP000323317"/>
    </source>
</evidence>
<dbReference type="InterPro" id="IPR008613">
    <property type="entry name" value="Excalibur_Ca-bd_domain"/>
</dbReference>
<organism evidence="4 5">
    <name type="scientific">Rossellomorea vietnamensis</name>
    <dbReference type="NCBI Taxonomy" id="218284"/>
    <lineage>
        <taxon>Bacteria</taxon>
        <taxon>Bacillati</taxon>
        <taxon>Bacillota</taxon>
        <taxon>Bacilli</taxon>
        <taxon>Bacillales</taxon>
        <taxon>Bacillaceae</taxon>
        <taxon>Rossellomorea</taxon>
    </lineage>
</organism>
<dbReference type="Gene3D" id="3.60.15.10">
    <property type="entry name" value="Ribonuclease Z/Hydroxyacylglutathione hydrolase-like"/>
    <property type="match status" value="1"/>
</dbReference>
<dbReference type="PROSITE" id="PS51272">
    <property type="entry name" value="SLH"/>
    <property type="match status" value="3"/>
</dbReference>
<dbReference type="InterPro" id="IPR036866">
    <property type="entry name" value="RibonucZ/Hydroxyglut_hydro"/>
</dbReference>
<dbReference type="SUPFAM" id="SSF56281">
    <property type="entry name" value="Metallo-hydrolase/oxidoreductase"/>
    <property type="match status" value="1"/>
</dbReference>
<accession>A0A5D4K7U7</accession>
<dbReference type="InterPro" id="IPR001119">
    <property type="entry name" value="SLH_dom"/>
</dbReference>
<evidence type="ECO:0000256" key="1">
    <source>
        <dbReference type="ARBA" id="ARBA00022729"/>
    </source>
</evidence>
<dbReference type="Pfam" id="PF00753">
    <property type="entry name" value="Lactamase_B"/>
    <property type="match status" value="1"/>
</dbReference>
<dbReference type="InterPro" id="IPR001279">
    <property type="entry name" value="Metallo-B-lactamas"/>
</dbReference>
<feature type="domain" description="SLH" evidence="3">
    <location>
        <begin position="88"/>
        <end position="144"/>
    </location>
</feature>
<sequence length="519" mass="56523">MIQTYIRRYNVRNIISLLAVLALIFTSGISTSAADMNCSDFSTWKEAQDFFESEGGPESDSHGLDRDGNGLACESLPGFDSTYDPHEGSNGIFTDTGGYWAEEDINLLYNMGIVSGLPDGSFGIKKSINRAEAAAIITRHLDLSLTKSPFNDVPSNHWANTSIGAVAAEGMMSGYKDGSFQPNEPITRAEVASMLERAYELTGKSAISFTDISSKHWAYGSVQVLVNNGITSGYPDNTFKPKRNVSRSEFASFAARIIRNENTTIAGGEIAVSSIDVGQGDSILLETSNGNTMLIDGGHRYASDEVISHLHRRGVSKIDLMINTHPDADHLGGLIGVLETFPVGKVIDSGKVHTTQTYNDYLTIIDEKNIPFEVAQEGQYLDFDENVIIQVLNSGNDSSDLNESSIVLKVIHEDVSILLTGDATIENEMEMMQNYNVDVDVLKVGHHGSDTSSSKEFIRAVSPDDSIISYGDNSYGHPDSAVVQRLNSVYSEIWSTYHEGSILLETGDNGYSMMSGDMY</sequence>
<protein>
    <submittedName>
        <fullName evidence="4">MBL fold metallo-hydrolase</fullName>
    </submittedName>
</protein>
<dbReference type="EMBL" id="VTEH01000018">
    <property type="protein sequence ID" value="TYR73477.1"/>
    <property type="molecule type" value="Genomic_DNA"/>
</dbReference>
<feature type="chain" id="PRO_5039321927" evidence="2">
    <location>
        <begin position="33"/>
        <end position="519"/>
    </location>
</feature>
<dbReference type="InterPro" id="IPR035681">
    <property type="entry name" value="ComA-like_MBL"/>
</dbReference>
<dbReference type="PANTHER" id="PTHR30619:SF7">
    <property type="entry name" value="BETA-LACTAMASE DOMAIN PROTEIN"/>
    <property type="match status" value="1"/>
</dbReference>
<dbReference type="GO" id="GO:0016787">
    <property type="term" value="F:hydrolase activity"/>
    <property type="evidence" value="ECO:0007669"/>
    <property type="project" value="UniProtKB-KW"/>
</dbReference>
<evidence type="ECO:0000259" key="3">
    <source>
        <dbReference type="PROSITE" id="PS51272"/>
    </source>
</evidence>
<dbReference type="InterPro" id="IPR052159">
    <property type="entry name" value="Competence_DNA_uptake"/>
</dbReference>